<dbReference type="Proteomes" id="UP001056384">
    <property type="component" value="Chromosome 6"/>
</dbReference>
<comment type="subunit">
    <text evidence="4 13">Interacts with the MHF histone-fold complex to form the FANCM-MHF complex.</text>
</comment>
<name>A0A9Q9AWW9_9PEZI</name>
<feature type="region of interest" description="Disordered" evidence="14">
    <location>
        <begin position="21"/>
        <end position="95"/>
    </location>
</feature>
<accession>A0A9Q9AWW9</accession>
<keyword evidence="18" id="KW-1185">Reference proteome</keyword>
<dbReference type="SUPFAM" id="SSF52540">
    <property type="entry name" value="P-loop containing nucleoside triphosphate hydrolases"/>
    <property type="match status" value="1"/>
</dbReference>
<comment type="function">
    <text evidence="1 13">ATP-dependent DNA helicase involved in DNA damage repair by homologous recombination and in genome maintenance. Capable of unwinding D-loops. Plays a role in limiting crossover recombinants during mitotic DNA double-strand break (DSB) repair. Component of a FANCM-MHF complex which promotes gene conversion at blocked replication forks, probably by reversal of the stalled fork.</text>
</comment>
<dbReference type="FunFam" id="3.40.50.300:FF:000861">
    <property type="entry name" value="Fanconi anemia, complementation group M"/>
    <property type="match status" value="1"/>
</dbReference>
<evidence type="ECO:0000256" key="14">
    <source>
        <dbReference type="SAM" id="MobiDB-lite"/>
    </source>
</evidence>
<evidence type="ECO:0000256" key="12">
    <source>
        <dbReference type="ARBA" id="ARBA00047995"/>
    </source>
</evidence>
<evidence type="ECO:0000256" key="1">
    <source>
        <dbReference type="ARBA" id="ARBA00003813"/>
    </source>
</evidence>
<evidence type="ECO:0000256" key="8">
    <source>
        <dbReference type="ARBA" id="ARBA00022806"/>
    </source>
</evidence>
<dbReference type="GO" id="GO:0045003">
    <property type="term" value="P:double-strand break repair via synthesis-dependent strand annealing"/>
    <property type="evidence" value="ECO:0007669"/>
    <property type="project" value="TreeGrafter"/>
</dbReference>
<feature type="compositionally biased region" description="Acidic residues" evidence="14">
    <location>
        <begin position="54"/>
        <end position="66"/>
    </location>
</feature>
<feature type="domain" description="Helicase C-terminal" evidence="16">
    <location>
        <begin position="703"/>
        <end position="871"/>
    </location>
</feature>
<protein>
    <recommendedName>
        <fullName evidence="13">ATP-dependent DNA helicase</fullName>
        <ecNumber evidence="13">3.6.4.12</ecNumber>
    </recommendedName>
</protein>
<feature type="region of interest" description="Disordered" evidence="14">
    <location>
        <begin position="870"/>
        <end position="923"/>
    </location>
</feature>
<dbReference type="InterPro" id="IPR001650">
    <property type="entry name" value="Helicase_C-like"/>
</dbReference>
<evidence type="ECO:0000256" key="3">
    <source>
        <dbReference type="ARBA" id="ARBA00009889"/>
    </source>
</evidence>
<feature type="compositionally biased region" description="Acidic residues" evidence="14">
    <location>
        <begin position="1231"/>
        <end position="1243"/>
    </location>
</feature>
<proteinExistence type="inferred from homology"/>
<dbReference type="InterPro" id="IPR027417">
    <property type="entry name" value="P-loop_NTPase"/>
</dbReference>
<evidence type="ECO:0000256" key="6">
    <source>
        <dbReference type="ARBA" id="ARBA00022763"/>
    </source>
</evidence>
<dbReference type="Gene3D" id="3.40.50.300">
    <property type="entry name" value="P-loop containing nucleotide triphosphate hydrolases"/>
    <property type="match status" value="2"/>
</dbReference>
<feature type="region of interest" description="Disordered" evidence="14">
    <location>
        <begin position="274"/>
        <end position="294"/>
    </location>
</feature>
<keyword evidence="9" id="KW-0067">ATP-binding</keyword>
<dbReference type="GO" id="GO:0000400">
    <property type="term" value="F:four-way junction DNA binding"/>
    <property type="evidence" value="ECO:0007669"/>
    <property type="project" value="TreeGrafter"/>
</dbReference>
<feature type="compositionally biased region" description="Basic residues" evidence="14">
    <location>
        <begin position="906"/>
        <end position="919"/>
    </location>
</feature>
<evidence type="ECO:0000256" key="5">
    <source>
        <dbReference type="ARBA" id="ARBA00022741"/>
    </source>
</evidence>
<dbReference type="GO" id="GO:0009378">
    <property type="term" value="F:four-way junction helicase activity"/>
    <property type="evidence" value="ECO:0007669"/>
    <property type="project" value="TreeGrafter"/>
</dbReference>
<dbReference type="EMBL" id="CP099423">
    <property type="protein sequence ID" value="USW54683.1"/>
    <property type="molecule type" value="Genomic_DNA"/>
</dbReference>
<organism evidence="17 18">
    <name type="scientific">Septoria linicola</name>
    <dbReference type="NCBI Taxonomy" id="215465"/>
    <lineage>
        <taxon>Eukaryota</taxon>
        <taxon>Fungi</taxon>
        <taxon>Dikarya</taxon>
        <taxon>Ascomycota</taxon>
        <taxon>Pezizomycotina</taxon>
        <taxon>Dothideomycetes</taxon>
        <taxon>Dothideomycetidae</taxon>
        <taxon>Mycosphaerellales</taxon>
        <taxon>Mycosphaerellaceae</taxon>
        <taxon>Septoria</taxon>
    </lineage>
</organism>
<evidence type="ECO:0000256" key="2">
    <source>
        <dbReference type="ARBA" id="ARBA00004123"/>
    </source>
</evidence>
<evidence type="ECO:0000313" key="18">
    <source>
        <dbReference type="Proteomes" id="UP001056384"/>
    </source>
</evidence>
<feature type="compositionally biased region" description="Polar residues" evidence="14">
    <location>
        <begin position="72"/>
        <end position="90"/>
    </location>
</feature>
<dbReference type="Pfam" id="PF00271">
    <property type="entry name" value="Helicase_C"/>
    <property type="match status" value="1"/>
</dbReference>
<dbReference type="GO" id="GO:0016787">
    <property type="term" value="F:hydrolase activity"/>
    <property type="evidence" value="ECO:0007669"/>
    <property type="project" value="UniProtKB-KW"/>
</dbReference>
<evidence type="ECO:0000256" key="13">
    <source>
        <dbReference type="RuleBase" id="RU367027"/>
    </source>
</evidence>
<dbReference type="CDD" id="cd18033">
    <property type="entry name" value="DEXDc_FANCM"/>
    <property type="match status" value="1"/>
</dbReference>
<dbReference type="CDD" id="cd12091">
    <property type="entry name" value="FANCM_ID"/>
    <property type="match status" value="1"/>
</dbReference>
<dbReference type="SMART" id="SM00490">
    <property type="entry name" value="HELICc"/>
    <property type="match status" value="1"/>
</dbReference>
<feature type="compositionally biased region" description="Basic residues" evidence="14">
    <location>
        <begin position="1137"/>
        <end position="1149"/>
    </location>
</feature>
<evidence type="ECO:0000256" key="9">
    <source>
        <dbReference type="ARBA" id="ARBA00022840"/>
    </source>
</evidence>
<evidence type="ECO:0000256" key="10">
    <source>
        <dbReference type="ARBA" id="ARBA00023204"/>
    </source>
</evidence>
<feature type="region of interest" description="Disordered" evidence="14">
    <location>
        <begin position="1105"/>
        <end position="1295"/>
    </location>
</feature>
<comment type="catalytic activity">
    <reaction evidence="12 13">
        <text>ATP + H2O = ADP + phosphate + H(+)</text>
        <dbReference type="Rhea" id="RHEA:13065"/>
        <dbReference type="ChEBI" id="CHEBI:15377"/>
        <dbReference type="ChEBI" id="CHEBI:15378"/>
        <dbReference type="ChEBI" id="CHEBI:30616"/>
        <dbReference type="ChEBI" id="CHEBI:43474"/>
        <dbReference type="ChEBI" id="CHEBI:456216"/>
        <dbReference type="EC" id="3.6.4.12"/>
    </reaction>
</comment>
<dbReference type="GO" id="GO:0043138">
    <property type="term" value="F:3'-5' DNA helicase activity"/>
    <property type="evidence" value="ECO:0007669"/>
    <property type="project" value="InterPro"/>
</dbReference>
<gene>
    <name evidence="17" type="ORF">Slin15195_G080020</name>
</gene>
<evidence type="ECO:0000256" key="4">
    <source>
        <dbReference type="ARBA" id="ARBA00011390"/>
    </source>
</evidence>
<dbReference type="CDD" id="cd18801">
    <property type="entry name" value="SF2_C_FANCM_Hef"/>
    <property type="match status" value="1"/>
</dbReference>
<dbReference type="GO" id="GO:0036297">
    <property type="term" value="P:interstrand cross-link repair"/>
    <property type="evidence" value="ECO:0007669"/>
    <property type="project" value="UniProtKB-ARBA"/>
</dbReference>
<comment type="subcellular location">
    <subcellularLocation>
        <location evidence="2 13">Nucleus</location>
    </subcellularLocation>
</comment>
<feature type="compositionally biased region" description="Basic and acidic residues" evidence="14">
    <location>
        <begin position="870"/>
        <end position="889"/>
    </location>
</feature>
<evidence type="ECO:0000256" key="7">
    <source>
        <dbReference type="ARBA" id="ARBA00022801"/>
    </source>
</evidence>
<feature type="compositionally biased region" description="Basic residues" evidence="14">
    <location>
        <begin position="1177"/>
        <end position="1186"/>
    </location>
</feature>
<dbReference type="PROSITE" id="PS51192">
    <property type="entry name" value="HELICASE_ATP_BIND_1"/>
    <property type="match status" value="1"/>
</dbReference>
<dbReference type="SMART" id="SM00487">
    <property type="entry name" value="DEXDc"/>
    <property type="match status" value="1"/>
</dbReference>
<dbReference type="InterPro" id="IPR044749">
    <property type="entry name" value="FANCM_DEXDc"/>
</dbReference>
<feature type="compositionally biased region" description="Polar residues" evidence="14">
    <location>
        <begin position="1117"/>
        <end position="1128"/>
    </location>
</feature>
<feature type="domain" description="Helicase ATP-binding" evidence="15">
    <location>
        <begin position="359"/>
        <end position="527"/>
    </location>
</feature>
<dbReference type="InterPro" id="IPR006935">
    <property type="entry name" value="Helicase/UvrB_N"/>
</dbReference>
<evidence type="ECO:0000313" key="17">
    <source>
        <dbReference type="EMBL" id="USW54683.1"/>
    </source>
</evidence>
<dbReference type="Gene3D" id="1.20.1320.20">
    <property type="entry name" value="hef helicase domain"/>
    <property type="match status" value="1"/>
</dbReference>
<dbReference type="Pfam" id="PF04851">
    <property type="entry name" value="ResIII"/>
    <property type="match status" value="1"/>
</dbReference>
<sequence>MPHSDDFGLDDDDSAFLIAATQAETSQNDGFEPSPRPSKRRRVSRKVPSNLDGAGDEELEWSEADDEAHSPPNASTVFRSTANGPTQATDLGSDDIEDNPYLPGELEGTLQEVNKACRFKIHVPDQGGKFPDLIVTQTQHDLDQRPEAFRGAVWKKPKPPVPLAFPAKRSDMPDAAAGVRAIANAQARNNIGNYFQSALTKPSVVLVEDDAAMAARLQAEEDAQARRRYAKEHVGTGTQAMFDATQELADLPEDAFSSSSPEKSPCRATVIEISSQPTQSQAPRPGGLRGPQTGLKQLTIFGQPATQDLTASQAAQKRHAWPMANRDEKPTHHKLDEKAMTTWVYPTNLGSIRDYQFNIVSRSLFHNTLVALPTGLGKTFIAATVMLNYYRWATNAQIVFMAPTKPLIAQQMEACYGIVGIPKRDTVLMTGETTPAARADQWLEKRVFFMTPQTVINDLKTGICDPKKFVLLVVDEAHKATGGYAYTEVVQFLRRFNSSFRVLALTATPGSTTEAVQAVIDNLGIARVELRTESSLDIRQYTHEKHTDTQVFDLSAEQELIMGLFAKTLRPLLDKLRGQNAYWSNDPLALTAYGLTQARHKWAQSDAGRKAPMPIKGMMNAAFNVLSSLAHSIGLLKHHGIGPFYSCVLNFQREVESGVQKGKTAANIAQDENFVKMMGMIRTWTNNPEFIGHPKLEYLREIVLNHFLDAGEGRQGSDVPPSATRIMVFASYRDSTEEICRVLKRDEPMIRPHVFVGQAASKGQEGMNQKQQNQIIQDFKAGKYNTLIATSIGEEGLDIGTVDLIVCYDASSSPIRMLQRIGRTGRKRTGKVELLLTKGKEEKDYEKAQDNYAYIQRTIADASKYAYRDDQSPRILPREFKPVPEKRPVEIPVENSQPVDLNEKSRKGKGKTKRPPKKFHMPDNVRTGFVKASKLDSDSEGEGNDAVAVTKQKTAASKKKQTPAVFRKVSIPVMASPEPEVAALPPLEDILLSREQQQELEEKYARTADPNTDGLVRAPDFERFPDRLRELGPTKHISHSRAALVARRAMRAVRAVDLEKCHQLDDMLHMSDLDDAGPATYRLVSPLTKPTTKRPAAPRPIVLVETAPEARSRQPKVKNSVSISSGSETEGRSRPPPAKKSRAKLRRIKVGGVPDPVQSDKESELPLPTRAQVVPKPRGRPRKKQAIQRAPSYGDAAAEGEESSPARTPAALRIATQIMNGEDLGSRDTSGEEGEEEQPDSDDQAFLARSDEIEFASSSQPLTPAAKQGGRLKKKAKKMVSQLSDVDEGSESDRDMEFGLEEIEEDEDVMEIDAEPVTKGRKRRVVAESDDDE</sequence>
<keyword evidence="7 17" id="KW-0378">Hydrolase</keyword>
<evidence type="ECO:0000259" key="16">
    <source>
        <dbReference type="PROSITE" id="PS51194"/>
    </source>
</evidence>
<dbReference type="GO" id="GO:0005634">
    <property type="term" value="C:nucleus"/>
    <property type="evidence" value="ECO:0007669"/>
    <property type="project" value="UniProtKB-SubCell"/>
</dbReference>
<dbReference type="GO" id="GO:0005524">
    <property type="term" value="F:ATP binding"/>
    <property type="evidence" value="ECO:0007669"/>
    <property type="project" value="UniProtKB-UniRule"/>
</dbReference>
<dbReference type="EC" id="3.6.4.12" evidence="13"/>
<dbReference type="PANTHER" id="PTHR14025">
    <property type="entry name" value="FANCONI ANEMIA GROUP M FANCM FAMILY MEMBER"/>
    <property type="match status" value="1"/>
</dbReference>
<comment type="similarity">
    <text evidence="3 13">Belongs to the DEAD box helicase family. DEAH subfamily. FANCM sub-subfamily.</text>
</comment>
<evidence type="ECO:0000256" key="11">
    <source>
        <dbReference type="ARBA" id="ARBA00023242"/>
    </source>
</evidence>
<keyword evidence="6" id="KW-0227">DNA damage</keyword>
<feature type="region of interest" description="Disordered" evidence="14">
    <location>
        <begin position="1308"/>
        <end position="1333"/>
    </location>
</feature>
<dbReference type="InterPro" id="IPR039686">
    <property type="entry name" value="FANCM/Mph1-like_ID"/>
</dbReference>
<keyword evidence="8 17" id="KW-0347">Helicase</keyword>
<reference evidence="17" key="1">
    <citation type="submission" date="2022-06" db="EMBL/GenBank/DDBJ databases">
        <title>Complete genome sequences of two strains of the flax pathogen Septoria linicola.</title>
        <authorList>
            <person name="Lapalu N."/>
            <person name="Simon A."/>
            <person name="Demenou B."/>
            <person name="Paumier D."/>
            <person name="Guillot M.-P."/>
            <person name="Gout L."/>
            <person name="Valade R."/>
        </authorList>
    </citation>
    <scope>NUCLEOTIDE SEQUENCE</scope>
    <source>
        <strain evidence="17">SE15195</strain>
    </source>
</reference>
<dbReference type="PROSITE" id="PS51194">
    <property type="entry name" value="HELICASE_CTER"/>
    <property type="match status" value="1"/>
</dbReference>
<keyword evidence="5" id="KW-0547">Nucleotide-binding</keyword>
<dbReference type="InterPro" id="IPR014001">
    <property type="entry name" value="Helicase_ATP-bd"/>
</dbReference>
<dbReference type="PANTHER" id="PTHR14025:SF20">
    <property type="entry name" value="FANCONI ANEMIA GROUP M PROTEIN"/>
    <property type="match status" value="1"/>
</dbReference>
<keyword evidence="10" id="KW-0234">DNA repair</keyword>
<keyword evidence="11" id="KW-0539">Nucleus</keyword>
<evidence type="ECO:0000259" key="15">
    <source>
        <dbReference type="PROSITE" id="PS51192"/>
    </source>
</evidence>